<proteinExistence type="predicted"/>
<reference evidence="1 2" key="1">
    <citation type="submission" date="2019-08" db="EMBL/GenBank/DDBJ databases">
        <title>Whole genome of Aphis craccivora.</title>
        <authorList>
            <person name="Voronova N.V."/>
            <person name="Shulinski R.S."/>
            <person name="Bandarenka Y.V."/>
            <person name="Zhorov D.G."/>
            <person name="Warner D."/>
        </authorList>
    </citation>
    <scope>NUCLEOTIDE SEQUENCE [LARGE SCALE GENOMIC DNA]</scope>
    <source>
        <strain evidence="1">180601</strain>
        <tissue evidence="1">Whole Body</tissue>
    </source>
</reference>
<evidence type="ECO:0000313" key="1">
    <source>
        <dbReference type="EMBL" id="KAF0745925.1"/>
    </source>
</evidence>
<accession>A0A6G0XZ79</accession>
<dbReference type="AlphaFoldDB" id="A0A6G0XZ79"/>
<name>A0A6G0XZ79_APHCR</name>
<keyword evidence="2" id="KW-1185">Reference proteome</keyword>
<organism evidence="1 2">
    <name type="scientific">Aphis craccivora</name>
    <name type="common">Cowpea aphid</name>
    <dbReference type="NCBI Taxonomy" id="307492"/>
    <lineage>
        <taxon>Eukaryota</taxon>
        <taxon>Metazoa</taxon>
        <taxon>Ecdysozoa</taxon>
        <taxon>Arthropoda</taxon>
        <taxon>Hexapoda</taxon>
        <taxon>Insecta</taxon>
        <taxon>Pterygota</taxon>
        <taxon>Neoptera</taxon>
        <taxon>Paraneoptera</taxon>
        <taxon>Hemiptera</taxon>
        <taxon>Sternorrhyncha</taxon>
        <taxon>Aphidomorpha</taxon>
        <taxon>Aphidoidea</taxon>
        <taxon>Aphididae</taxon>
        <taxon>Aphidini</taxon>
        <taxon>Aphis</taxon>
        <taxon>Aphis</taxon>
    </lineage>
</organism>
<dbReference type="EMBL" id="VUJU01007395">
    <property type="protein sequence ID" value="KAF0745925.1"/>
    <property type="molecule type" value="Genomic_DNA"/>
</dbReference>
<protein>
    <submittedName>
        <fullName evidence="1">Uncharacterized protein</fullName>
    </submittedName>
</protein>
<sequence>MSHLLICPNCPTTRTTSDLLTVSENAIKVVKH</sequence>
<dbReference type="Proteomes" id="UP000478052">
    <property type="component" value="Unassembled WGS sequence"/>
</dbReference>
<gene>
    <name evidence="1" type="ORF">FWK35_00031467</name>
</gene>
<comment type="caution">
    <text evidence="1">The sequence shown here is derived from an EMBL/GenBank/DDBJ whole genome shotgun (WGS) entry which is preliminary data.</text>
</comment>
<evidence type="ECO:0000313" key="2">
    <source>
        <dbReference type="Proteomes" id="UP000478052"/>
    </source>
</evidence>